<evidence type="ECO:0000313" key="3">
    <source>
        <dbReference type="Proteomes" id="UP000285575"/>
    </source>
</evidence>
<keyword evidence="3" id="KW-1185">Reference proteome</keyword>
<name>A0A437RSZ4_9BURK</name>
<dbReference type="Proteomes" id="UP000285575">
    <property type="component" value="Unassembled WGS sequence"/>
</dbReference>
<feature type="transmembrane region" description="Helical" evidence="1">
    <location>
        <begin position="67"/>
        <end position="88"/>
    </location>
</feature>
<dbReference type="OrthoDB" id="5973229at2"/>
<dbReference type="Pfam" id="PF04367">
    <property type="entry name" value="DUF502"/>
    <property type="match status" value="1"/>
</dbReference>
<feature type="transmembrane region" description="Helical" evidence="1">
    <location>
        <begin position="12"/>
        <end position="37"/>
    </location>
</feature>
<dbReference type="AlphaFoldDB" id="A0A437RSZ4"/>
<reference evidence="2 3" key="1">
    <citation type="submission" date="2019-01" db="EMBL/GenBank/DDBJ databases">
        <authorList>
            <person name="Chen W.-M."/>
        </authorList>
    </citation>
    <scope>NUCLEOTIDE SEQUENCE [LARGE SCALE GENOMIC DNA]</scope>
    <source>
        <strain evidence="2 3">KYPY4</strain>
    </source>
</reference>
<dbReference type="PANTHER" id="PTHR31876:SF26">
    <property type="entry name" value="PROTEIN LIKE COV 2"/>
    <property type="match status" value="1"/>
</dbReference>
<keyword evidence="1" id="KW-0812">Transmembrane</keyword>
<sequence length="234" mass="24068">MSAMPMKRAHAHLLRLFVTGLLAALPLAATVAIFAWAGSVLVRWLGPESPVGSLLVAIGLGVTGSEVVGYLIGIGLVLLALVALGALVEAGLQRGLVRLVDGVMRRIPLVRQVYEMVQKLVALFAQRDPNQARAMQAVWVRFGGEAGGAVVLALQTTATALLVEGRRCVPVLVPTAPVPVGGGLLFVPEDWVTPAGLSVEAVTSVYVSMGVTAPQHLPVAAGAVAAPAAVSQPT</sequence>
<dbReference type="PANTHER" id="PTHR31876">
    <property type="entry name" value="COV-LIKE PROTEIN 1"/>
    <property type="match status" value="1"/>
</dbReference>
<organism evidence="2 3">
    <name type="scientific">Rubrivivax rivuli</name>
    <dbReference type="NCBI Taxonomy" id="1862385"/>
    <lineage>
        <taxon>Bacteria</taxon>
        <taxon>Pseudomonadati</taxon>
        <taxon>Pseudomonadota</taxon>
        <taxon>Betaproteobacteria</taxon>
        <taxon>Burkholderiales</taxon>
        <taxon>Sphaerotilaceae</taxon>
        <taxon>Rubrivivax</taxon>
    </lineage>
</organism>
<keyword evidence="1" id="KW-0472">Membrane</keyword>
<dbReference type="InterPro" id="IPR007462">
    <property type="entry name" value="COV1-like"/>
</dbReference>
<proteinExistence type="predicted"/>
<keyword evidence="1" id="KW-1133">Transmembrane helix</keyword>
<accession>A0A437RSZ4</accession>
<comment type="caution">
    <text evidence="2">The sequence shown here is derived from an EMBL/GenBank/DDBJ whole genome shotgun (WGS) entry which is preliminary data.</text>
</comment>
<evidence type="ECO:0000313" key="2">
    <source>
        <dbReference type="EMBL" id="RVU49882.1"/>
    </source>
</evidence>
<gene>
    <name evidence="2" type="ORF">EOE66_02635</name>
</gene>
<evidence type="ECO:0000256" key="1">
    <source>
        <dbReference type="SAM" id="Phobius"/>
    </source>
</evidence>
<dbReference type="EMBL" id="SACR01000001">
    <property type="protein sequence ID" value="RVU49882.1"/>
    <property type="molecule type" value="Genomic_DNA"/>
</dbReference>
<protein>
    <submittedName>
        <fullName evidence="2">DUF502 domain-containing protein</fullName>
    </submittedName>
</protein>